<evidence type="ECO:0000313" key="3">
    <source>
        <dbReference type="EMBL" id="CAF3843373.1"/>
    </source>
</evidence>
<evidence type="ECO:0000313" key="5">
    <source>
        <dbReference type="Proteomes" id="UP000663824"/>
    </source>
</evidence>
<feature type="chain" id="PRO_5035689318" evidence="1">
    <location>
        <begin position="21"/>
        <end position="326"/>
    </location>
</feature>
<evidence type="ECO:0000313" key="2">
    <source>
        <dbReference type="EMBL" id="CAF2049006.1"/>
    </source>
</evidence>
<protein>
    <submittedName>
        <fullName evidence="2">Uncharacterized protein</fullName>
    </submittedName>
</protein>
<evidence type="ECO:0000256" key="1">
    <source>
        <dbReference type="SAM" id="SignalP"/>
    </source>
</evidence>
<proteinExistence type="predicted"/>
<gene>
    <name evidence="3" type="ORF">GIL414_LOCUS3526</name>
    <name evidence="2" type="ORF">MBJ925_LOCUS12678</name>
    <name evidence="4" type="ORF">SMN809_LOCUS28149</name>
</gene>
<name>A0A816PIT4_9BILA</name>
<dbReference type="Proteomes" id="UP000681720">
    <property type="component" value="Unassembled WGS sequence"/>
</dbReference>
<keyword evidence="1" id="KW-0732">Signal</keyword>
<dbReference type="EMBL" id="CAJNRE010005721">
    <property type="protein sequence ID" value="CAF2049006.1"/>
    <property type="molecule type" value="Genomic_DNA"/>
</dbReference>
<dbReference type="EMBL" id="CAJOBJ010000777">
    <property type="protein sequence ID" value="CAF3843373.1"/>
    <property type="molecule type" value="Genomic_DNA"/>
</dbReference>
<dbReference type="AlphaFoldDB" id="A0A816PIT4"/>
<organism evidence="2 5">
    <name type="scientific">Rotaria magnacalcarata</name>
    <dbReference type="NCBI Taxonomy" id="392030"/>
    <lineage>
        <taxon>Eukaryota</taxon>
        <taxon>Metazoa</taxon>
        <taxon>Spiralia</taxon>
        <taxon>Gnathifera</taxon>
        <taxon>Rotifera</taxon>
        <taxon>Eurotatoria</taxon>
        <taxon>Bdelloidea</taxon>
        <taxon>Philodinida</taxon>
        <taxon>Philodinidae</taxon>
        <taxon>Rotaria</taxon>
    </lineage>
</organism>
<comment type="caution">
    <text evidence="2">The sequence shown here is derived from an EMBL/GenBank/DDBJ whole genome shotgun (WGS) entry which is preliminary data.</text>
</comment>
<dbReference type="Proteomes" id="UP000663824">
    <property type="component" value="Unassembled WGS sequence"/>
</dbReference>
<dbReference type="Proteomes" id="UP000676336">
    <property type="component" value="Unassembled WGS sequence"/>
</dbReference>
<dbReference type="EMBL" id="CAJOBI010046190">
    <property type="protein sequence ID" value="CAF4348815.1"/>
    <property type="molecule type" value="Genomic_DNA"/>
</dbReference>
<reference evidence="2" key="1">
    <citation type="submission" date="2021-02" db="EMBL/GenBank/DDBJ databases">
        <authorList>
            <person name="Nowell W R."/>
        </authorList>
    </citation>
    <scope>NUCLEOTIDE SEQUENCE</scope>
</reference>
<evidence type="ECO:0000313" key="4">
    <source>
        <dbReference type="EMBL" id="CAF4348815.1"/>
    </source>
</evidence>
<sequence>MMKILWYLVSFITCYYMVECAQPYFPTQIVFSPDDGLTIFAIDEINQRAYVTYPFTPSLRQTAFVMQHFPYTVPDSPQSKYYVQLSIVSPMNSCMFGTYWKYGGNMLNFFPLHWVNGSSFELKNYMKFNYEMIHSNDSSVDEDYWYSNETCSVDTGDKYPCQEIYFEKNTDIPRRSVEVRRAEWKVIQITTYFTILSIGKPNEKYFNSIPKDWFHICRDDDLEVLYNPQRISIGLHESVKIQVWLRSPPHRIDGNDTVTIQWKSINCTDCFTLSPKEFIFNIKNFHERQALTITRLKNTEQAMIIPIFNGGGFDLVTPDDYPINIQ</sequence>
<feature type="signal peptide" evidence="1">
    <location>
        <begin position="1"/>
        <end position="20"/>
    </location>
</feature>
<accession>A0A816PIT4</accession>